<dbReference type="EMBL" id="BAABFL010000182">
    <property type="protein sequence ID" value="GAA4649609.1"/>
    <property type="molecule type" value="Genomic_DNA"/>
</dbReference>
<sequence length="137" mass="16116">MYRFLSTYTNFVVMERRPVFNQLALRTPAHRVSEFMQVQTIGKWWRGHSRRIGLRYRSIYQTRHTYASWMLAVTGNLKFIAEQMGHTDLEMISKVYGAWMPDNSAKENSRIWQELSEKENTDSDPDNKVGITALNLP</sequence>
<feature type="domain" description="Tyr recombinase" evidence="3">
    <location>
        <begin position="1"/>
        <end position="109"/>
    </location>
</feature>
<evidence type="ECO:0000256" key="2">
    <source>
        <dbReference type="SAM" id="MobiDB-lite"/>
    </source>
</evidence>
<dbReference type="PROSITE" id="PS51898">
    <property type="entry name" value="TYR_RECOMBINASE"/>
    <property type="match status" value="1"/>
</dbReference>
<dbReference type="InterPro" id="IPR002104">
    <property type="entry name" value="Integrase_catalytic"/>
</dbReference>
<dbReference type="Gene3D" id="1.10.443.10">
    <property type="entry name" value="Intergrase catalytic core"/>
    <property type="match status" value="1"/>
</dbReference>
<dbReference type="InterPro" id="IPR013762">
    <property type="entry name" value="Integrase-like_cat_sf"/>
</dbReference>
<dbReference type="RefSeq" id="WP_345195534.1">
    <property type="nucleotide sequence ID" value="NZ_BAABFL010000182.1"/>
</dbReference>
<gene>
    <name evidence="4" type="ORF">GCM10023116_18840</name>
</gene>
<dbReference type="Proteomes" id="UP001500604">
    <property type="component" value="Unassembled WGS sequence"/>
</dbReference>
<organism evidence="4 5">
    <name type="scientific">Kistimonas scapharcae</name>
    <dbReference type="NCBI Taxonomy" id="1036133"/>
    <lineage>
        <taxon>Bacteria</taxon>
        <taxon>Pseudomonadati</taxon>
        <taxon>Pseudomonadota</taxon>
        <taxon>Gammaproteobacteria</taxon>
        <taxon>Oceanospirillales</taxon>
        <taxon>Endozoicomonadaceae</taxon>
        <taxon>Kistimonas</taxon>
    </lineage>
</organism>
<reference evidence="5" key="1">
    <citation type="journal article" date="2019" name="Int. J. Syst. Evol. Microbiol.">
        <title>The Global Catalogue of Microorganisms (GCM) 10K type strain sequencing project: providing services to taxonomists for standard genome sequencing and annotation.</title>
        <authorList>
            <consortium name="The Broad Institute Genomics Platform"/>
            <consortium name="The Broad Institute Genome Sequencing Center for Infectious Disease"/>
            <person name="Wu L."/>
            <person name="Ma J."/>
        </authorList>
    </citation>
    <scope>NUCLEOTIDE SEQUENCE [LARGE SCALE GENOMIC DNA]</scope>
    <source>
        <strain evidence="5">JCM 17805</strain>
    </source>
</reference>
<comment type="caution">
    <text evidence="4">The sequence shown here is derived from an EMBL/GenBank/DDBJ whole genome shotgun (WGS) entry which is preliminary data.</text>
</comment>
<protein>
    <recommendedName>
        <fullName evidence="3">Tyr recombinase domain-containing protein</fullName>
    </recommendedName>
</protein>
<evidence type="ECO:0000256" key="1">
    <source>
        <dbReference type="ARBA" id="ARBA00023172"/>
    </source>
</evidence>
<name>A0ABP8V218_9GAMM</name>
<dbReference type="InterPro" id="IPR011010">
    <property type="entry name" value="DNA_brk_join_enz"/>
</dbReference>
<proteinExistence type="predicted"/>
<dbReference type="SUPFAM" id="SSF56349">
    <property type="entry name" value="DNA breaking-rejoining enzymes"/>
    <property type="match status" value="1"/>
</dbReference>
<evidence type="ECO:0000313" key="4">
    <source>
        <dbReference type="EMBL" id="GAA4649609.1"/>
    </source>
</evidence>
<feature type="compositionally biased region" description="Basic and acidic residues" evidence="2">
    <location>
        <begin position="116"/>
        <end position="127"/>
    </location>
</feature>
<accession>A0ABP8V218</accession>
<keyword evidence="1" id="KW-0233">DNA recombination</keyword>
<feature type="region of interest" description="Disordered" evidence="2">
    <location>
        <begin position="116"/>
        <end position="137"/>
    </location>
</feature>
<evidence type="ECO:0000313" key="5">
    <source>
        <dbReference type="Proteomes" id="UP001500604"/>
    </source>
</evidence>
<keyword evidence="5" id="KW-1185">Reference proteome</keyword>
<evidence type="ECO:0000259" key="3">
    <source>
        <dbReference type="PROSITE" id="PS51898"/>
    </source>
</evidence>